<reference evidence="5 6" key="1">
    <citation type="journal article" date="2009" name="Appl. Environ. Microbiol.">
        <title>Three genomes from the phylum Acidobacteria provide insight into the lifestyles of these microorganisms in soils.</title>
        <authorList>
            <person name="Ward N.L."/>
            <person name="Challacombe J.F."/>
            <person name="Janssen P.H."/>
            <person name="Henrissat B."/>
            <person name="Coutinho P.M."/>
            <person name="Wu M."/>
            <person name="Xie G."/>
            <person name="Haft D.H."/>
            <person name="Sait M."/>
            <person name="Badger J."/>
            <person name="Barabote R.D."/>
            <person name="Bradley B."/>
            <person name="Brettin T.S."/>
            <person name="Brinkac L.M."/>
            <person name="Bruce D."/>
            <person name="Creasy T."/>
            <person name="Daugherty S.C."/>
            <person name="Davidsen T.M."/>
            <person name="DeBoy R.T."/>
            <person name="Detter J.C."/>
            <person name="Dodson R.J."/>
            <person name="Durkin A.S."/>
            <person name="Ganapathy A."/>
            <person name="Gwinn-Giglio M."/>
            <person name="Han C.S."/>
            <person name="Khouri H."/>
            <person name="Kiss H."/>
            <person name="Kothari S.P."/>
            <person name="Madupu R."/>
            <person name="Nelson K.E."/>
            <person name="Nelson W.C."/>
            <person name="Paulsen I."/>
            <person name="Penn K."/>
            <person name="Ren Q."/>
            <person name="Rosovitz M.J."/>
            <person name="Selengut J.D."/>
            <person name="Shrivastava S."/>
            <person name="Sullivan S.A."/>
            <person name="Tapia R."/>
            <person name="Thompson L.S."/>
            <person name="Watkins K.L."/>
            <person name="Yang Q."/>
            <person name="Yu C."/>
            <person name="Zafar N."/>
            <person name="Zhou L."/>
            <person name="Kuske C.R."/>
        </authorList>
    </citation>
    <scope>NUCLEOTIDE SEQUENCE [LARGE SCALE GENOMIC DNA]</scope>
    <source>
        <strain evidence="5 6">Ellin345</strain>
    </source>
</reference>
<gene>
    <name evidence="5" type="ordered locus">Acid345_2521</name>
</gene>
<dbReference type="PANTHER" id="PTHR43434:SF1">
    <property type="entry name" value="PHOSPHOGLYCOLATE PHOSPHATASE"/>
    <property type="match status" value="1"/>
</dbReference>
<evidence type="ECO:0000313" key="5">
    <source>
        <dbReference type="EMBL" id="ABF41522.1"/>
    </source>
</evidence>
<organism evidence="5 6">
    <name type="scientific">Koribacter versatilis (strain Ellin345)</name>
    <dbReference type="NCBI Taxonomy" id="204669"/>
    <lineage>
        <taxon>Bacteria</taxon>
        <taxon>Pseudomonadati</taxon>
        <taxon>Acidobacteriota</taxon>
        <taxon>Terriglobia</taxon>
        <taxon>Terriglobales</taxon>
        <taxon>Candidatus Korobacteraceae</taxon>
        <taxon>Candidatus Korobacter</taxon>
    </lineage>
</organism>
<proteinExistence type="inferred from homology"/>
<dbReference type="SUPFAM" id="SSF56784">
    <property type="entry name" value="HAD-like"/>
    <property type="match status" value="1"/>
</dbReference>
<evidence type="ECO:0000256" key="1">
    <source>
        <dbReference type="ARBA" id="ARBA00000830"/>
    </source>
</evidence>
<dbReference type="EC" id="3.1.3.18" evidence="4"/>
<sequence length="233" mass="25649">MSETSTLPATSGFDWHGFDAYLFDIDGTLLNSRDWVHYNAFHTALQHVYQCDARIDNVPVHGNTDIGILRAAAALCGVGGERFEHGLVEAQKLMAGEVEKHADQLRPELCPSIRELLDRLHVEGKLMGVCTGNLQRIGWTKLKAAGIRDRFAVGGFSDHHEFRADIFRHAMEQATNRLGSNAKACFIGDTPNDIHAAQKLGMPVVAVATGIYPIEQLQALHPTHCVPCCKELL</sequence>
<dbReference type="Pfam" id="PF13419">
    <property type="entry name" value="HAD_2"/>
    <property type="match status" value="1"/>
</dbReference>
<dbReference type="InterPro" id="IPR023198">
    <property type="entry name" value="PGP-like_dom2"/>
</dbReference>
<dbReference type="GO" id="GO:0006281">
    <property type="term" value="P:DNA repair"/>
    <property type="evidence" value="ECO:0007669"/>
    <property type="project" value="TreeGrafter"/>
</dbReference>
<dbReference type="AlphaFoldDB" id="Q1INM8"/>
<name>Q1INM8_KORVE</name>
<dbReference type="Gene3D" id="1.10.150.240">
    <property type="entry name" value="Putative phosphatase, domain 2"/>
    <property type="match status" value="1"/>
</dbReference>
<dbReference type="GO" id="GO:0008967">
    <property type="term" value="F:phosphoglycolate phosphatase activity"/>
    <property type="evidence" value="ECO:0007669"/>
    <property type="project" value="UniProtKB-EC"/>
</dbReference>
<dbReference type="InterPro" id="IPR036412">
    <property type="entry name" value="HAD-like_sf"/>
</dbReference>
<evidence type="ECO:0000256" key="3">
    <source>
        <dbReference type="ARBA" id="ARBA00006171"/>
    </source>
</evidence>
<keyword evidence="6" id="KW-1185">Reference proteome</keyword>
<evidence type="ECO:0000256" key="2">
    <source>
        <dbReference type="ARBA" id="ARBA00004818"/>
    </source>
</evidence>
<accession>Q1INM8</accession>
<dbReference type="SFLD" id="SFLDS00003">
    <property type="entry name" value="Haloacid_Dehalogenase"/>
    <property type="match status" value="1"/>
</dbReference>
<keyword evidence="5" id="KW-0378">Hydrolase</keyword>
<dbReference type="OrthoDB" id="9792518at2"/>
<dbReference type="EnsemblBacteria" id="ABF41522">
    <property type="protein sequence ID" value="ABF41522"/>
    <property type="gene ID" value="Acid345_2521"/>
</dbReference>
<comment type="similarity">
    <text evidence="3">Belongs to the HAD-like hydrolase superfamily. CbbY/CbbZ/Gph/YieH family.</text>
</comment>
<dbReference type="HOGENOM" id="CLU_045011_18_0_0"/>
<dbReference type="KEGG" id="aba:Acid345_2521"/>
<dbReference type="EMBL" id="CP000360">
    <property type="protein sequence ID" value="ABF41522.1"/>
    <property type="molecule type" value="Genomic_DNA"/>
</dbReference>
<comment type="catalytic activity">
    <reaction evidence="1">
        <text>2-phosphoglycolate + H2O = glycolate + phosphate</text>
        <dbReference type="Rhea" id="RHEA:14369"/>
        <dbReference type="ChEBI" id="CHEBI:15377"/>
        <dbReference type="ChEBI" id="CHEBI:29805"/>
        <dbReference type="ChEBI" id="CHEBI:43474"/>
        <dbReference type="ChEBI" id="CHEBI:58033"/>
        <dbReference type="EC" id="3.1.3.18"/>
    </reaction>
</comment>
<dbReference type="PANTHER" id="PTHR43434">
    <property type="entry name" value="PHOSPHOGLYCOLATE PHOSPHATASE"/>
    <property type="match status" value="1"/>
</dbReference>
<evidence type="ECO:0000256" key="4">
    <source>
        <dbReference type="ARBA" id="ARBA00013078"/>
    </source>
</evidence>
<dbReference type="InterPro" id="IPR050155">
    <property type="entry name" value="HAD-like_hydrolase_sf"/>
</dbReference>
<comment type="pathway">
    <text evidence="2">Organic acid metabolism; glycolate biosynthesis; glycolate from 2-phosphoglycolate: step 1/1.</text>
</comment>
<dbReference type="InterPro" id="IPR041492">
    <property type="entry name" value="HAD_2"/>
</dbReference>
<dbReference type="STRING" id="204669.Acid345_2521"/>
<dbReference type="InterPro" id="IPR023214">
    <property type="entry name" value="HAD_sf"/>
</dbReference>
<dbReference type="RefSeq" id="WP_011523323.1">
    <property type="nucleotide sequence ID" value="NC_008009.1"/>
</dbReference>
<dbReference type="SFLD" id="SFLDG01129">
    <property type="entry name" value="C1.5:_HAD__Beta-PGM__Phosphata"/>
    <property type="match status" value="1"/>
</dbReference>
<dbReference type="eggNOG" id="COG0546">
    <property type="taxonomic scope" value="Bacteria"/>
</dbReference>
<protein>
    <recommendedName>
        <fullName evidence="4">phosphoglycolate phosphatase</fullName>
        <ecNumber evidence="4">3.1.3.18</ecNumber>
    </recommendedName>
</protein>
<dbReference type="Gene3D" id="3.40.50.1000">
    <property type="entry name" value="HAD superfamily/HAD-like"/>
    <property type="match status" value="1"/>
</dbReference>
<evidence type="ECO:0000313" key="6">
    <source>
        <dbReference type="Proteomes" id="UP000002432"/>
    </source>
</evidence>
<dbReference type="Proteomes" id="UP000002432">
    <property type="component" value="Chromosome"/>
</dbReference>